<evidence type="ECO:0000313" key="1">
    <source>
        <dbReference type="EMBL" id="MST71739.1"/>
    </source>
</evidence>
<keyword evidence="2" id="KW-1185">Reference proteome</keyword>
<reference evidence="1 2" key="1">
    <citation type="submission" date="2019-08" db="EMBL/GenBank/DDBJ databases">
        <title>In-depth cultivation of the pig gut microbiome towards novel bacterial diversity and tailored functional studies.</title>
        <authorList>
            <person name="Wylensek D."/>
            <person name="Hitch T.C.A."/>
            <person name="Clavel T."/>
        </authorList>
    </citation>
    <scope>NUCLEOTIDE SEQUENCE [LARGE SCALE GENOMIC DNA]</scope>
    <source>
        <strain evidence="1 2">CA-Schmier-601-WT-1</strain>
    </source>
</reference>
<name>A0A6N7XP87_9ACTN</name>
<dbReference type="EMBL" id="VUNC01000001">
    <property type="protein sequence ID" value="MST71739.1"/>
    <property type="molecule type" value="Genomic_DNA"/>
</dbReference>
<protein>
    <submittedName>
        <fullName evidence="1">Uncharacterized protein</fullName>
    </submittedName>
</protein>
<accession>A0A6N7XP87</accession>
<dbReference type="AlphaFoldDB" id="A0A6N7XP87"/>
<gene>
    <name evidence="1" type="ORF">FYJ68_01235</name>
</gene>
<evidence type="ECO:0000313" key="2">
    <source>
        <dbReference type="Proteomes" id="UP000469325"/>
    </source>
</evidence>
<organism evidence="1 2">
    <name type="scientific">Olsenella porci</name>
    <dbReference type="NCBI Taxonomy" id="2652279"/>
    <lineage>
        <taxon>Bacteria</taxon>
        <taxon>Bacillati</taxon>
        <taxon>Actinomycetota</taxon>
        <taxon>Coriobacteriia</taxon>
        <taxon>Coriobacteriales</taxon>
        <taxon>Atopobiaceae</taxon>
        <taxon>Olsenella</taxon>
    </lineage>
</organism>
<sequence>MDAREELVQRVARRRGERMGLSKSAYAELLLAVRKNPVEFIDNREDATFLALGKLLDKFAADRQGDDLLEDDEFAIERAKRMGKLSIACEKITKACPTCVDARVVQIIASDRDPDVELGMLLDLRDEIAGGPWTSDTTGTGDAWNDVFARPWLRLLARIQFAALDSGRYRICDKAGEDALSLSPTDGVGARRACALSRARLEDEEGLNRLEARFSHRGDSWFALSRVILLYKLGRMTAARRALRGMCSLCDGGAYALLRPILIDTYMPDRPQYAPYSFEEVTLAVHEADPIILDVPDFALWAERQEDIASAGKSFAGEHGLDW</sequence>
<dbReference type="Proteomes" id="UP000469325">
    <property type="component" value="Unassembled WGS sequence"/>
</dbReference>
<proteinExistence type="predicted"/>
<comment type="caution">
    <text evidence="1">The sequence shown here is derived from an EMBL/GenBank/DDBJ whole genome shotgun (WGS) entry which is preliminary data.</text>
</comment>
<dbReference type="RefSeq" id="WP_154433496.1">
    <property type="nucleotide sequence ID" value="NZ_VUNC01000001.1"/>
</dbReference>